<protein>
    <submittedName>
        <fullName evidence="3">Thioredoxin-like protein</fullName>
    </submittedName>
</protein>
<dbReference type="GO" id="GO:0016226">
    <property type="term" value="P:iron-sulfur cluster assembly"/>
    <property type="evidence" value="ECO:0007669"/>
    <property type="project" value="InterPro"/>
</dbReference>
<dbReference type="GO" id="GO:0051536">
    <property type="term" value="F:iron-sulfur cluster binding"/>
    <property type="evidence" value="ECO:0007669"/>
    <property type="project" value="InterPro"/>
</dbReference>
<organism evidence="3 4">
    <name type="scientific">Pyrinomonas methylaliphatogenes</name>
    <dbReference type="NCBI Taxonomy" id="454194"/>
    <lineage>
        <taxon>Bacteria</taxon>
        <taxon>Pseudomonadati</taxon>
        <taxon>Acidobacteriota</taxon>
        <taxon>Blastocatellia</taxon>
        <taxon>Blastocatellales</taxon>
        <taxon>Pyrinomonadaceae</taxon>
        <taxon>Pyrinomonas</taxon>
    </lineage>
</organism>
<evidence type="ECO:0000256" key="1">
    <source>
        <dbReference type="ARBA" id="ARBA00006420"/>
    </source>
</evidence>
<feature type="domain" description="Scaffold protein Nfu/NifU N-terminal" evidence="2">
    <location>
        <begin position="5"/>
        <end position="89"/>
    </location>
</feature>
<dbReference type="Pfam" id="PF01106">
    <property type="entry name" value="NifU"/>
    <property type="match status" value="1"/>
</dbReference>
<dbReference type="PANTHER" id="PTHR11178:SF1">
    <property type="entry name" value="NFU1 IRON-SULFUR CLUSTER SCAFFOLD HOMOLOG, MITOCHONDRIAL"/>
    <property type="match status" value="1"/>
</dbReference>
<dbReference type="InterPro" id="IPR036498">
    <property type="entry name" value="Nfu/NifU_N_sf"/>
</dbReference>
<dbReference type="GO" id="GO:0005506">
    <property type="term" value="F:iron ion binding"/>
    <property type="evidence" value="ECO:0007669"/>
    <property type="project" value="InterPro"/>
</dbReference>
<dbReference type="InterPro" id="IPR001075">
    <property type="entry name" value="NIF_FeS_clus_asmbl_NifU_C"/>
</dbReference>
<proteinExistence type="inferred from homology"/>
<evidence type="ECO:0000313" key="4">
    <source>
        <dbReference type="Proteomes" id="UP000031518"/>
    </source>
</evidence>
<accession>A0A0B6WW46</accession>
<name>A0A0B6WW46_9BACT</name>
<dbReference type="SUPFAM" id="SSF110836">
    <property type="entry name" value="Hypothetical protein SAV1430"/>
    <property type="match status" value="1"/>
</dbReference>
<dbReference type="AlphaFoldDB" id="A0A0B6WW46"/>
<gene>
    <name evidence="3" type="ORF">PYK22_01314</name>
</gene>
<dbReference type="SMART" id="SM00932">
    <property type="entry name" value="Nfu_N"/>
    <property type="match status" value="1"/>
</dbReference>
<dbReference type="EMBL" id="CBXV010000004">
    <property type="protein sequence ID" value="CDM65316.1"/>
    <property type="molecule type" value="Genomic_DNA"/>
</dbReference>
<dbReference type="Gene3D" id="3.30.300.130">
    <property type="entry name" value="Fe-S cluster assembly (FSCA)"/>
    <property type="match status" value="1"/>
</dbReference>
<comment type="similarity">
    <text evidence="1">Belongs to the NifU family.</text>
</comment>
<reference evidence="3 4" key="2">
    <citation type="submission" date="2015-01" db="EMBL/GenBank/DDBJ databases">
        <title>Complete genome sequence of Pyrinomonas methylaliphatogenes type strain K22T.</title>
        <authorList>
            <person name="Lee K.C.Y."/>
            <person name="Power J.F."/>
            <person name="Dunfield P.F."/>
            <person name="Morgan X.C."/>
            <person name="Huttenhower C."/>
            <person name="Stott M.B."/>
        </authorList>
    </citation>
    <scope>NUCLEOTIDE SEQUENCE [LARGE SCALE GENOMIC DNA]</scope>
    <source>
        <strain evidence="3 4">K22</strain>
    </source>
</reference>
<dbReference type="Pfam" id="PF08712">
    <property type="entry name" value="Nfu_N"/>
    <property type="match status" value="1"/>
</dbReference>
<dbReference type="InterPro" id="IPR034904">
    <property type="entry name" value="FSCA_dom_sf"/>
</dbReference>
<reference evidence="3 4" key="1">
    <citation type="submission" date="2013-12" db="EMBL/GenBank/DDBJ databases">
        <authorList>
            <person name="Stott M."/>
        </authorList>
    </citation>
    <scope>NUCLEOTIDE SEQUENCE [LARGE SCALE GENOMIC DNA]</scope>
    <source>
        <strain evidence="3 4">K22</strain>
    </source>
</reference>
<sequence length="181" mass="19656">MPKISDIQETPNPNAVKFVLKEPVSSAPRSFQSAEEAAQDPLAKALFDLGHVVSVFYMDRMITVEKDDEIDWDELLPKLAEPIRAAASINEGPPPSMVEKQPGNGDDPRLQQINQILDERIRPALVGDGGWLEVVALDGNTLTVHYQGACGSCPASISGTLMAIESILQREVDPDLEVIAI</sequence>
<dbReference type="SUPFAM" id="SSF117916">
    <property type="entry name" value="Fe-S cluster assembly (FSCA) domain-like"/>
    <property type="match status" value="1"/>
</dbReference>
<dbReference type="Proteomes" id="UP000031518">
    <property type="component" value="Unassembled WGS sequence"/>
</dbReference>
<dbReference type="OrthoDB" id="9796965at2"/>
<dbReference type="RefSeq" id="WP_041975675.1">
    <property type="nucleotide sequence ID" value="NZ_CBXV010000004.1"/>
</dbReference>
<dbReference type="STRING" id="454194.PYK22_01314"/>
<dbReference type="Gene3D" id="3.30.1370.70">
    <property type="entry name" value="Scaffold protein Nfu/NifU, N-terminal domain"/>
    <property type="match status" value="1"/>
</dbReference>
<dbReference type="InterPro" id="IPR014824">
    <property type="entry name" value="Nfu/NifU_N"/>
</dbReference>
<evidence type="ECO:0000259" key="2">
    <source>
        <dbReference type="SMART" id="SM00932"/>
    </source>
</evidence>
<evidence type="ECO:0000313" key="3">
    <source>
        <dbReference type="EMBL" id="CDM65316.1"/>
    </source>
</evidence>
<keyword evidence="4" id="KW-1185">Reference proteome</keyword>
<dbReference type="PANTHER" id="PTHR11178">
    <property type="entry name" value="IRON-SULFUR CLUSTER SCAFFOLD PROTEIN NFU-RELATED"/>
    <property type="match status" value="1"/>
</dbReference>